<organism evidence="5 6">
    <name type="scientific">Mangrovibacterium marinum</name>
    <dbReference type="NCBI Taxonomy" id="1639118"/>
    <lineage>
        <taxon>Bacteria</taxon>
        <taxon>Pseudomonadati</taxon>
        <taxon>Bacteroidota</taxon>
        <taxon>Bacteroidia</taxon>
        <taxon>Marinilabiliales</taxon>
        <taxon>Prolixibacteraceae</taxon>
        <taxon>Mangrovibacterium</taxon>
    </lineage>
</organism>
<dbReference type="Pfam" id="PF03648">
    <property type="entry name" value="Glyco_hydro_67N"/>
    <property type="match status" value="1"/>
</dbReference>
<dbReference type="Gene3D" id="3.30.379.10">
    <property type="entry name" value="Chitobiase/beta-hexosaminidase domain 2-like"/>
    <property type="match status" value="1"/>
</dbReference>
<dbReference type="InterPro" id="IPR041437">
    <property type="entry name" value="GH115_C"/>
</dbReference>
<keyword evidence="1 5" id="KW-0378">Hydrolase</keyword>
<protein>
    <submittedName>
        <fullName evidence="5">Glycosyl hydrolase family 67</fullName>
    </submittedName>
</protein>
<evidence type="ECO:0000259" key="4">
    <source>
        <dbReference type="Pfam" id="PF17829"/>
    </source>
</evidence>
<dbReference type="SUPFAM" id="SSF55545">
    <property type="entry name" value="beta-N-acetylhexosaminidase-like domain"/>
    <property type="match status" value="1"/>
</dbReference>
<dbReference type="Pfam" id="PF17829">
    <property type="entry name" value="GH115_C"/>
    <property type="match status" value="1"/>
</dbReference>
<dbReference type="Proteomes" id="UP000243525">
    <property type="component" value="Unassembled WGS sequence"/>
</dbReference>
<dbReference type="InterPro" id="IPR031924">
    <property type="entry name" value="GH115"/>
</dbReference>
<dbReference type="GO" id="GO:0046559">
    <property type="term" value="F:alpha-glucuronidase activity"/>
    <property type="evidence" value="ECO:0007669"/>
    <property type="project" value="InterPro"/>
</dbReference>
<feature type="domain" description="Alpha glucuronidase N-terminal" evidence="3">
    <location>
        <begin position="82"/>
        <end position="181"/>
    </location>
</feature>
<dbReference type="PANTHER" id="PTHR37842:SF2">
    <property type="entry name" value="GYLCOSYL HYDROLASE 115 C-TERMINAL DOMAIN-CONTAINING PROTEIN"/>
    <property type="match status" value="1"/>
</dbReference>
<dbReference type="RefSeq" id="WP_107824045.1">
    <property type="nucleotide sequence ID" value="NZ_OY782574.1"/>
</dbReference>
<feature type="domain" description="Gylcosyl hydrolase 115 C-terminal" evidence="4">
    <location>
        <begin position="702"/>
        <end position="866"/>
    </location>
</feature>
<evidence type="ECO:0000256" key="1">
    <source>
        <dbReference type="ARBA" id="ARBA00022801"/>
    </source>
</evidence>
<evidence type="ECO:0000313" key="6">
    <source>
        <dbReference type="Proteomes" id="UP000243525"/>
    </source>
</evidence>
<dbReference type="InterPro" id="IPR029018">
    <property type="entry name" value="Hex-like_dom2"/>
</dbReference>
<dbReference type="Gene3D" id="2.60.120.1620">
    <property type="match status" value="1"/>
</dbReference>
<dbReference type="OrthoDB" id="8727830at2"/>
<name>A0A2T5BRG8_9BACT</name>
<dbReference type="InterPro" id="IPR042301">
    <property type="entry name" value="GH115_sf"/>
</dbReference>
<keyword evidence="6" id="KW-1185">Reference proteome</keyword>
<dbReference type="AlphaFoldDB" id="A0A2T5BRG8"/>
<dbReference type="GO" id="GO:0045493">
    <property type="term" value="P:xylan catabolic process"/>
    <property type="evidence" value="ECO:0007669"/>
    <property type="project" value="InterPro"/>
</dbReference>
<evidence type="ECO:0000313" key="5">
    <source>
        <dbReference type="EMBL" id="PTN01876.1"/>
    </source>
</evidence>
<dbReference type="Gene3D" id="1.20.58.2150">
    <property type="match status" value="1"/>
</dbReference>
<feature type="signal peptide" evidence="2">
    <location>
        <begin position="1"/>
        <end position="41"/>
    </location>
</feature>
<sequence length="875" mass="100712">MIHRKVKTSINMQCCRKLISGNKKLFQIILLGIFISGASNAQTNNPFELDFVIEKPLTNNDFPVVSADGETSVISYDATDYPGVIRAIHDLQNDIDSVTGKRPLLVAENKASEYEIIIGTLGKNRQIDKLVSSKKLDVKDLEGKWESFVITTIPNPNKKTKNSLVIVGSDKRGTIYGIYELARQLGVSPWYWWADVPVKKRTSAYIKSGRYASGEPKVKYRGIFINDEAPCFTGWTNEKFGGVNSKMYTHMFELLLRLRANYLWPAMWGNAFNEDDPENPRLADEYGIVMGTSHHEPMMRSQKEWGNHRAEYGNGEWNYRTNEEGLKKFWEDGLERNKNYEQVITMAMRGDGDLPMTDAGSAEENFRLLEKIFADQRDIIEKVTGSPAKETPQIWALYSEVLEYYDQGIKIPEDMTVLFCDDNWGNVRRLPELGDKPHPGGYGIYYHVDLHGAPRAYQWLNMTQIPHMWEQLQLTYSYGVDKVWILNVGDLKPNEYPMDFFLHMAWNPTTYNQDNLHDYAISFCKDKFGEKEAEEAAEILSLYCKYASRISAEMLDDRTYNLQNGEFLQVKDAYMALEARAMRQYYKLPEKYRDTYMQLVLHPVRAMANLYDMYYSLAMNKKLASEKDIKANYWADRVEKCFALDAEFTKDYNQNVSGGKWNHIMDQTHIGYTSWDEPKEGNIMPKVTRISPNEAKQGGYVFNEKNEVVVMEAEHFFEANDTDNTKWTVIPDLGRTLSGMALLPYTEKTKNAAISYKMNMSPQSDSIKVWIFFDSTLPFKKGGHNVAASFKGGKEKIWNINHDLNWENKYNKMYPTGAARMIETSTFLSIPENKVGVYNLTIRPLEPGVVIYKVVVDNGGYEPTYLKMQESPYNR</sequence>
<dbReference type="InterPro" id="IPR005154">
    <property type="entry name" value="Glyco_hydro_67_aGlcAse_N"/>
</dbReference>
<reference evidence="5 6" key="1">
    <citation type="submission" date="2018-04" db="EMBL/GenBank/DDBJ databases">
        <title>Genomic Encyclopedia of Archaeal and Bacterial Type Strains, Phase II (KMG-II): from individual species to whole genera.</title>
        <authorList>
            <person name="Goeker M."/>
        </authorList>
    </citation>
    <scope>NUCLEOTIDE SEQUENCE [LARGE SCALE GENOMIC DNA]</scope>
    <source>
        <strain evidence="5 6">DSM 28823</strain>
    </source>
</reference>
<dbReference type="PANTHER" id="PTHR37842">
    <property type="match status" value="1"/>
</dbReference>
<evidence type="ECO:0000259" key="3">
    <source>
        <dbReference type="Pfam" id="PF03648"/>
    </source>
</evidence>
<keyword evidence="2" id="KW-0732">Signal</keyword>
<gene>
    <name evidence="5" type="ORF">C8N47_1425</name>
</gene>
<dbReference type="Pfam" id="PF15979">
    <property type="entry name" value="Glyco_hydro_115"/>
    <property type="match status" value="1"/>
</dbReference>
<dbReference type="Gene3D" id="3.20.20.520">
    <property type="entry name" value="Glycosyl hydrolase family 115"/>
    <property type="match status" value="1"/>
</dbReference>
<evidence type="ECO:0000256" key="2">
    <source>
        <dbReference type="SAM" id="SignalP"/>
    </source>
</evidence>
<comment type="caution">
    <text evidence="5">The sequence shown here is derived from an EMBL/GenBank/DDBJ whole genome shotgun (WGS) entry which is preliminary data.</text>
</comment>
<dbReference type="EMBL" id="QAAD01000042">
    <property type="protein sequence ID" value="PTN01876.1"/>
    <property type="molecule type" value="Genomic_DNA"/>
</dbReference>
<accession>A0A2T5BRG8</accession>
<feature type="chain" id="PRO_5015730931" evidence="2">
    <location>
        <begin position="42"/>
        <end position="875"/>
    </location>
</feature>
<proteinExistence type="predicted"/>